<dbReference type="EMBL" id="VRTY01000017">
    <property type="protein sequence ID" value="TXK49387.1"/>
    <property type="molecule type" value="Genomic_DNA"/>
</dbReference>
<organism evidence="2 3">
    <name type="scientific">Pontibacter qinzhouensis</name>
    <dbReference type="NCBI Taxonomy" id="2603253"/>
    <lineage>
        <taxon>Bacteria</taxon>
        <taxon>Pseudomonadati</taxon>
        <taxon>Bacteroidota</taxon>
        <taxon>Cytophagia</taxon>
        <taxon>Cytophagales</taxon>
        <taxon>Hymenobacteraceae</taxon>
        <taxon>Pontibacter</taxon>
    </lineage>
</organism>
<accession>A0A5C8KCM7</accession>
<protein>
    <recommendedName>
        <fullName evidence="1">Glycoside hydrolase family 2 catalytic domain-containing protein</fullName>
    </recommendedName>
</protein>
<evidence type="ECO:0000313" key="3">
    <source>
        <dbReference type="Proteomes" id="UP000321926"/>
    </source>
</evidence>
<comment type="caution">
    <text evidence="2">The sequence shown here is derived from an EMBL/GenBank/DDBJ whole genome shotgun (WGS) entry which is preliminary data.</text>
</comment>
<dbReference type="GO" id="GO:0004553">
    <property type="term" value="F:hydrolase activity, hydrolyzing O-glycosyl compounds"/>
    <property type="evidence" value="ECO:0007669"/>
    <property type="project" value="InterPro"/>
</dbReference>
<evidence type="ECO:0000259" key="1">
    <source>
        <dbReference type="Pfam" id="PF02836"/>
    </source>
</evidence>
<evidence type="ECO:0000313" key="2">
    <source>
        <dbReference type="EMBL" id="TXK49387.1"/>
    </source>
</evidence>
<gene>
    <name evidence="2" type="ORF">FVR03_06300</name>
</gene>
<proteinExistence type="predicted"/>
<reference evidence="2 3" key="1">
    <citation type="submission" date="2019-08" db="EMBL/GenBank/DDBJ databases">
        <authorList>
            <person name="Shi S."/>
        </authorList>
    </citation>
    <scope>NUCLEOTIDE SEQUENCE [LARGE SCALE GENOMIC DNA]</scope>
    <source>
        <strain evidence="2 3">GY10130</strain>
    </source>
</reference>
<dbReference type="GO" id="GO:0005975">
    <property type="term" value="P:carbohydrate metabolic process"/>
    <property type="evidence" value="ECO:0007669"/>
    <property type="project" value="InterPro"/>
</dbReference>
<dbReference type="AlphaFoldDB" id="A0A5C8KCM7"/>
<dbReference type="Pfam" id="PF02836">
    <property type="entry name" value="Glyco_hydro_2_C"/>
    <property type="match status" value="1"/>
</dbReference>
<dbReference type="Proteomes" id="UP000321926">
    <property type="component" value="Unassembled WGS sequence"/>
</dbReference>
<name>A0A5C8KCM7_9BACT</name>
<feature type="domain" description="Glycoside hydrolase family 2 catalytic" evidence="1">
    <location>
        <begin position="2"/>
        <end position="23"/>
    </location>
</feature>
<dbReference type="InterPro" id="IPR006103">
    <property type="entry name" value="Glyco_hydro_2_cat"/>
</dbReference>
<sequence>MINEMIGRDMNRCSVVLWSVVNET</sequence>
<keyword evidence="3" id="KW-1185">Reference proteome</keyword>